<feature type="region of interest" description="Disordered" evidence="1">
    <location>
        <begin position="141"/>
        <end position="170"/>
    </location>
</feature>
<gene>
    <name evidence="2" type="ORF">NIES46_07240</name>
</gene>
<dbReference type="InterPro" id="IPR001036">
    <property type="entry name" value="Acrflvin-R"/>
</dbReference>
<dbReference type="PANTHER" id="PTHR32063">
    <property type="match status" value="1"/>
</dbReference>
<organism evidence="2 3">
    <name type="scientific">Limnospira platensis NIES-46</name>
    <dbReference type="NCBI Taxonomy" id="1236695"/>
    <lineage>
        <taxon>Bacteria</taxon>
        <taxon>Bacillati</taxon>
        <taxon>Cyanobacteriota</taxon>
        <taxon>Cyanophyceae</taxon>
        <taxon>Oscillatoriophycideae</taxon>
        <taxon>Oscillatoriales</taxon>
        <taxon>Sirenicapillariaceae</taxon>
        <taxon>Limnospira</taxon>
    </lineage>
</organism>
<accession>A0A5M3SZL2</accession>
<dbReference type="Pfam" id="PF00873">
    <property type="entry name" value="ACR_tran"/>
    <property type="match status" value="1"/>
</dbReference>
<sequence length="170" mass="18652">MNGLPSVTVVWFVRPPIGDSLWFMLSLTKRLIFTKRGRLQLDRLQQNPNRSQLPQGIHPPEISPLVSPLGTILQYAFTVNGQGETSLMDLRRLVDVTLRNQILRVPGVSQVTIYGGDERENQATVNPQLLRSRQVSLNEVTAAARSAPSNAPGGFGEGGVKSYSSEGSDR</sequence>
<keyword evidence="3" id="KW-1185">Reference proteome</keyword>
<dbReference type="PANTHER" id="PTHR32063:SF4">
    <property type="entry name" value="SLR6043 PROTEIN"/>
    <property type="match status" value="1"/>
</dbReference>
<dbReference type="SUPFAM" id="SSF82693">
    <property type="entry name" value="Multidrug efflux transporter AcrB pore domain, PN1, PN2, PC1 and PC2 subdomains"/>
    <property type="match status" value="1"/>
</dbReference>
<reference evidence="2 3" key="1">
    <citation type="journal article" date="2019" name="J Genomics">
        <title>The Draft Genome of a Hydrogen-producing Cyanobacterium, Arthrospira platensis NIES-46.</title>
        <authorList>
            <person name="Suzuki S."/>
            <person name="Yamaguchi H."/>
            <person name="Kawachi M."/>
        </authorList>
    </citation>
    <scope>NUCLEOTIDE SEQUENCE [LARGE SCALE GENOMIC DNA]</scope>
    <source>
        <strain evidence="2 3">NIES-46</strain>
    </source>
</reference>
<evidence type="ECO:0000313" key="2">
    <source>
        <dbReference type="EMBL" id="GCE92683.1"/>
    </source>
</evidence>
<dbReference type="Gene3D" id="3.30.70.1320">
    <property type="entry name" value="Multidrug efflux transporter AcrB pore domain like"/>
    <property type="match status" value="1"/>
</dbReference>
<comment type="caution">
    <text evidence="2">The sequence shown here is derived from an EMBL/GenBank/DDBJ whole genome shotgun (WGS) entry which is preliminary data.</text>
</comment>
<dbReference type="InterPro" id="IPR027463">
    <property type="entry name" value="AcrB_DN_DC_subdom"/>
</dbReference>
<protein>
    <submittedName>
        <fullName evidence="2">Cation efflux system protein NrsA</fullName>
    </submittedName>
</protein>
<evidence type="ECO:0000256" key="1">
    <source>
        <dbReference type="SAM" id="MobiDB-lite"/>
    </source>
</evidence>
<evidence type="ECO:0000313" key="3">
    <source>
        <dbReference type="Proteomes" id="UP000326169"/>
    </source>
</evidence>
<dbReference type="Proteomes" id="UP000326169">
    <property type="component" value="Unassembled WGS sequence"/>
</dbReference>
<name>A0A5M3SZL2_LIMPL</name>
<proteinExistence type="predicted"/>
<dbReference type="Gene3D" id="3.30.70.1430">
    <property type="entry name" value="Multidrug efflux transporter AcrB pore domain"/>
    <property type="match status" value="1"/>
</dbReference>
<dbReference type="EMBL" id="BIMW01000034">
    <property type="protein sequence ID" value="GCE92683.1"/>
    <property type="molecule type" value="Genomic_DNA"/>
</dbReference>
<dbReference type="Gene3D" id="3.30.2090.10">
    <property type="entry name" value="Multidrug efflux transporter AcrB TolC docking domain, DN and DC subdomains"/>
    <property type="match status" value="1"/>
</dbReference>